<dbReference type="PANTHER" id="PTHR10039:SF14">
    <property type="entry name" value="NACHT DOMAIN-CONTAINING PROTEIN"/>
    <property type="match status" value="1"/>
</dbReference>
<dbReference type="SUPFAM" id="SSF52540">
    <property type="entry name" value="P-loop containing nucleoside triphosphate hydrolases"/>
    <property type="match status" value="1"/>
</dbReference>
<protein>
    <recommendedName>
        <fullName evidence="2">Nephrocystin 3-like N-terminal domain-containing protein</fullName>
    </recommendedName>
</protein>
<evidence type="ECO:0000259" key="2">
    <source>
        <dbReference type="Pfam" id="PF24883"/>
    </source>
</evidence>
<reference evidence="3 4" key="1">
    <citation type="journal article" date="2020" name="ISME J.">
        <title>Uncovering the hidden diversity of litter-decomposition mechanisms in mushroom-forming fungi.</title>
        <authorList>
            <person name="Floudas D."/>
            <person name="Bentzer J."/>
            <person name="Ahren D."/>
            <person name="Johansson T."/>
            <person name="Persson P."/>
            <person name="Tunlid A."/>
        </authorList>
    </citation>
    <scope>NUCLEOTIDE SEQUENCE [LARGE SCALE GENOMIC DNA]</scope>
    <source>
        <strain evidence="3 4">CBS 146.42</strain>
    </source>
</reference>
<evidence type="ECO:0000256" key="1">
    <source>
        <dbReference type="ARBA" id="ARBA00022737"/>
    </source>
</evidence>
<sequence>MPEPDSRQSERARDFSNASGCKKQLLWIVGPAGVGKSAIMQTVAETSLNLGASFFFTVNIRDNSSKLFVTLAYQISVHHSAYRERLQAQLTLDPTLLEKAATVQFEAFFVDPFAIAMIHRKSDPLLILIDGLDECAGSEAQCQILELILGFTTGYPSAPLLWIVASRPEPHITSFFDRLANAAMYDKLELSYDSTESRDGVERFLRDRLSKIRDKYPGLSYLPQWPPESKMLLLLAAADGMFAYAEAVSRFIGDSDIADPDSQLDTVLDVINHTSAAAIRGSEFPNGSALCTLRPHTFPWSSRDWRLFGPLCQRLGLTASKAYSAVHHLHAVLVIPSLYDAFSYNDGKIRARHKSFRDFLASRFSDVTEESEKMQVFSCYLRILKDIPIHGELGKNPSQYIILHWTPYVSSHLREDEQSEIYSNTSSWLCVSEFLKPHILSRDPDMLHALHVMSIGPNHHQG</sequence>
<dbReference type="AlphaFoldDB" id="A0A8H5CZV2"/>
<name>A0A8H5CZV2_9AGAR</name>
<evidence type="ECO:0000313" key="4">
    <source>
        <dbReference type="Proteomes" id="UP000559027"/>
    </source>
</evidence>
<dbReference type="InterPro" id="IPR027417">
    <property type="entry name" value="P-loop_NTPase"/>
</dbReference>
<gene>
    <name evidence="3" type="ORF">D9756_009268</name>
</gene>
<dbReference type="OrthoDB" id="5967843at2759"/>
<organism evidence="3 4">
    <name type="scientific">Leucocoprinus leucothites</name>
    <dbReference type="NCBI Taxonomy" id="201217"/>
    <lineage>
        <taxon>Eukaryota</taxon>
        <taxon>Fungi</taxon>
        <taxon>Dikarya</taxon>
        <taxon>Basidiomycota</taxon>
        <taxon>Agaricomycotina</taxon>
        <taxon>Agaricomycetes</taxon>
        <taxon>Agaricomycetidae</taxon>
        <taxon>Agaricales</taxon>
        <taxon>Agaricineae</taxon>
        <taxon>Agaricaceae</taxon>
        <taxon>Leucocoprinus</taxon>
    </lineage>
</organism>
<keyword evidence="4" id="KW-1185">Reference proteome</keyword>
<dbReference type="EMBL" id="JAACJO010000015">
    <property type="protein sequence ID" value="KAF5350168.1"/>
    <property type="molecule type" value="Genomic_DNA"/>
</dbReference>
<dbReference type="Proteomes" id="UP000559027">
    <property type="component" value="Unassembled WGS sequence"/>
</dbReference>
<dbReference type="InterPro" id="IPR056884">
    <property type="entry name" value="NPHP3-like_N"/>
</dbReference>
<evidence type="ECO:0000313" key="3">
    <source>
        <dbReference type="EMBL" id="KAF5350168.1"/>
    </source>
</evidence>
<feature type="domain" description="Nephrocystin 3-like N-terminal" evidence="2">
    <location>
        <begin position="21"/>
        <end position="167"/>
    </location>
</feature>
<dbReference type="PANTHER" id="PTHR10039">
    <property type="entry name" value="AMELOGENIN"/>
    <property type="match status" value="1"/>
</dbReference>
<keyword evidence="1" id="KW-0677">Repeat</keyword>
<accession>A0A8H5CZV2</accession>
<comment type="caution">
    <text evidence="3">The sequence shown here is derived from an EMBL/GenBank/DDBJ whole genome shotgun (WGS) entry which is preliminary data.</text>
</comment>
<dbReference type="Gene3D" id="3.40.50.300">
    <property type="entry name" value="P-loop containing nucleotide triphosphate hydrolases"/>
    <property type="match status" value="1"/>
</dbReference>
<dbReference type="Pfam" id="PF24883">
    <property type="entry name" value="NPHP3_N"/>
    <property type="match status" value="1"/>
</dbReference>
<proteinExistence type="predicted"/>